<feature type="compositionally biased region" description="Polar residues" evidence="1">
    <location>
        <begin position="74"/>
        <end position="87"/>
    </location>
</feature>
<reference evidence="2" key="3">
    <citation type="submission" date="2021-01" db="EMBL/GenBank/DDBJ databases">
        <authorList>
            <consortium name="Genoscope - CEA"/>
            <person name="William W."/>
        </authorList>
    </citation>
    <scope>NUCLEOTIDE SEQUENCE</scope>
</reference>
<reference evidence="3 4" key="1">
    <citation type="journal article" date="2014" name="Science">
        <title>Plant genetics. Early allopolyploid evolution in the post-Neolithic Brassica napus oilseed genome.</title>
        <authorList>
            <person name="Chalhoub B."/>
            <person name="Denoeud F."/>
            <person name="Liu S."/>
            <person name="Parkin I.A."/>
            <person name="Tang H."/>
            <person name="Wang X."/>
            <person name="Chiquet J."/>
            <person name="Belcram H."/>
            <person name="Tong C."/>
            <person name="Samans B."/>
            <person name="Correa M."/>
            <person name="Da Silva C."/>
            <person name="Just J."/>
            <person name="Falentin C."/>
            <person name="Koh C.S."/>
            <person name="Le Clainche I."/>
            <person name="Bernard M."/>
            <person name="Bento P."/>
            <person name="Noel B."/>
            <person name="Labadie K."/>
            <person name="Alberti A."/>
            <person name="Charles M."/>
            <person name="Arnaud D."/>
            <person name="Guo H."/>
            <person name="Daviaud C."/>
            <person name="Alamery S."/>
            <person name="Jabbari K."/>
            <person name="Zhao M."/>
            <person name="Edger P.P."/>
            <person name="Chelaifa H."/>
            <person name="Tack D."/>
            <person name="Lassalle G."/>
            <person name="Mestiri I."/>
            <person name="Schnel N."/>
            <person name="Le Paslier M.C."/>
            <person name="Fan G."/>
            <person name="Renault V."/>
            <person name="Bayer P.E."/>
            <person name="Golicz A.A."/>
            <person name="Manoli S."/>
            <person name="Lee T.H."/>
            <person name="Thi V.H."/>
            <person name="Chalabi S."/>
            <person name="Hu Q."/>
            <person name="Fan C."/>
            <person name="Tollenaere R."/>
            <person name="Lu Y."/>
            <person name="Battail C."/>
            <person name="Shen J."/>
            <person name="Sidebottom C.H."/>
            <person name="Wang X."/>
            <person name="Canaguier A."/>
            <person name="Chauveau A."/>
            <person name="Berard A."/>
            <person name="Deniot G."/>
            <person name="Guan M."/>
            <person name="Liu Z."/>
            <person name="Sun F."/>
            <person name="Lim Y.P."/>
            <person name="Lyons E."/>
            <person name="Town C.D."/>
            <person name="Bancroft I."/>
            <person name="Wang X."/>
            <person name="Meng J."/>
            <person name="Ma J."/>
            <person name="Pires J.C."/>
            <person name="King G.J."/>
            <person name="Brunel D."/>
            <person name="Delourme R."/>
            <person name="Renard M."/>
            <person name="Aury J.M."/>
            <person name="Adams K.L."/>
            <person name="Batley J."/>
            <person name="Snowdon R.J."/>
            <person name="Tost J."/>
            <person name="Edwards D."/>
            <person name="Zhou Y."/>
            <person name="Hua W."/>
            <person name="Sharpe A.G."/>
            <person name="Paterson A.H."/>
            <person name="Guan C."/>
            <person name="Wincker P."/>
        </authorList>
    </citation>
    <scope>NUCLEOTIDE SEQUENCE [LARGE SCALE GENOMIC DNA]</scope>
    <source>
        <strain evidence="4">cv. Darmor-bzh</strain>
    </source>
</reference>
<sequence length="189" mass="21108">MRVTAESGSGESHILLSIFLTYKQTEDQPTKSNQRLQKRCWDDQSSHEPPAVSLHSNDPREIRANRLALAPRTGASSKMPHQTYTTGENRRVDRQAGEKETTSRTPERPRIQLDLYRTEAHNKLDVERSTSLAAGTTPKSTPKADGGGSRVGIGHLAFAMYRSWLVLLVFNQRLGTCLLGLSFNLPHRS</sequence>
<dbReference type="PaxDb" id="3708-A0A078H7A8"/>
<accession>A0A078H7A8</accession>
<feature type="compositionally biased region" description="Basic and acidic residues" evidence="1">
    <location>
        <begin position="88"/>
        <end position="109"/>
    </location>
</feature>
<evidence type="ECO:0000313" key="4">
    <source>
        <dbReference type="Proteomes" id="UP000028999"/>
    </source>
</evidence>
<evidence type="ECO:0000313" key="3">
    <source>
        <dbReference type="EMBL" id="CDY33307.1"/>
    </source>
</evidence>
<evidence type="ECO:0000313" key="2">
    <source>
        <dbReference type="EMBL" id="CAF2151403.1"/>
    </source>
</evidence>
<name>A0A078H7A8_BRANA</name>
<dbReference type="AlphaFoldDB" id="A0A078H7A8"/>
<dbReference type="Proteomes" id="UP001295469">
    <property type="component" value="Chromosome A01"/>
</dbReference>
<feature type="region of interest" description="Disordered" evidence="1">
    <location>
        <begin position="26"/>
        <end position="109"/>
    </location>
</feature>
<dbReference type="EMBL" id="LK032310">
    <property type="protein sequence ID" value="CDY33307.1"/>
    <property type="molecule type" value="Genomic_DNA"/>
</dbReference>
<feature type="compositionally biased region" description="Polar residues" evidence="1">
    <location>
        <begin position="129"/>
        <end position="140"/>
    </location>
</feature>
<dbReference type="EMBL" id="HG994355">
    <property type="protein sequence ID" value="CAF2151403.1"/>
    <property type="molecule type" value="Genomic_DNA"/>
</dbReference>
<dbReference type="Proteomes" id="UP000028999">
    <property type="component" value="Unassembled WGS sequence"/>
</dbReference>
<feature type="region of interest" description="Disordered" evidence="1">
    <location>
        <begin position="124"/>
        <end position="149"/>
    </location>
</feature>
<proteinExistence type="predicted"/>
<gene>
    <name evidence="3" type="primary">BnaA01g19740D</name>
    <name evidence="2" type="ORF">DARMORV10_A01P23860.1</name>
    <name evidence="3" type="ORF">GSBRNA2T00054091001</name>
</gene>
<reference evidence="3" key="2">
    <citation type="submission" date="2014-06" db="EMBL/GenBank/DDBJ databases">
        <authorList>
            <person name="Genoscope - CEA"/>
        </authorList>
    </citation>
    <scope>NUCLEOTIDE SEQUENCE</scope>
</reference>
<evidence type="ECO:0000256" key="1">
    <source>
        <dbReference type="SAM" id="MobiDB-lite"/>
    </source>
</evidence>
<keyword evidence="4" id="KW-1185">Reference proteome</keyword>
<organism evidence="3 4">
    <name type="scientific">Brassica napus</name>
    <name type="common">Rape</name>
    <dbReference type="NCBI Taxonomy" id="3708"/>
    <lineage>
        <taxon>Eukaryota</taxon>
        <taxon>Viridiplantae</taxon>
        <taxon>Streptophyta</taxon>
        <taxon>Embryophyta</taxon>
        <taxon>Tracheophyta</taxon>
        <taxon>Spermatophyta</taxon>
        <taxon>Magnoliopsida</taxon>
        <taxon>eudicotyledons</taxon>
        <taxon>Gunneridae</taxon>
        <taxon>Pentapetalae</taxon>
        <taxon>rosids</taxon>
        <taxon>malvids</taxon>
        <taxon>Brassicales</taxon>
        <taxon>Brassicaceae</taxon>
        <taxon>Brassiceae</taxon>
        <taxon>Brassica</taxon>
    </lineage>
</organism>
<dbReference type="Gramene" id="CDY33307">
    <property type="protein sequence ID" value="CDY33307"/>
    <property type="gene ID" value="GSBRNA2T00054091001"/>
</dbReference>
<protein>
    <submittedName>
        <fullName evidence="2">(rape) hypothetical protein</fullName>
    </submittedName>
    <submittedName>
        <fullName evidence="3">BnaA01g19740D protein</fullName>
    </submittedName>
</protein>